<name>A0A4V2LP28_9GAMM</name>
<dbReference type="Pfam" id="PF01042">
    <property type="entry name" value="Ribonuc_L-PSP"/>
    <property type="match status" value="1"/>
</dbReference>
<dbReference type="Gene3D" id="3.30.1330.40">
    <property type="entry name" value="RutC-like"/>
    <property type="match status" value="1"/>
</dbReference>
<evidence type="ECO:0008006" key="4">
    <source>
        <dbReference type="Google" id="ProtNLM"/>
    </source>
</evidence>
<dbReference type="AlphaFoldDB" id="A0A4V2LP28"/>
<dbReference type="InterPro" id="IPR035959">
    <property type="entry name" value="RutC-like_sf"/>
</dbReference>
<dbReference type="Proteomes" id="UP000291380">
    <property type="component" value="Unassembled WGS sequence"/>
</dbReference>
<dbReference type="EMBL" id="SJOA01000031">
    <property type="protein sequence ID" value="TCB54809.1"/>
    <property type="molecule type" value="Genomic_DNA"/>
</dbReference>
<dbReference type="OrthoDB" id="6196780at2"/>
<protein>
    <recommendedName>
        <fullName evidence="4">RidA family protein</fullName>
    </recommendedName>
</protein>
<dbReference type="GO" id="GO:0005829">
    <property type="term" value="C:cytosol"/>
    <property type="evidence" value="ECO:0007669"/>
    <property type="project" value="TreeGrafter"/>
</dbReference>
<reference evidence="2 3" key="1">
    <citation type="submission" date="2019-02" db="EMBL/GenBank/DDBJ databases">
        <title>High diversity of culturable Acinetobacter species in natural soil and water ecosystems.</title>
        <authorList>
            <person name="Radolfova-Krizova L."/>
            <person name="Nemec A."/>
        </authorList>
    </citation>
    <scope>NUCLEOTIDE SEQUENCE [LARGE SCALE GENOMIC DNA]</scope>
    <source>
        <strain evidence="2 3">ANC 4281</strain>
    </source>
</reference>
<organism evidence="2 3">
    <name type="scientific">Acinetobacter terrae</name>
    <dbReference type="NCBI Taxonomy" id="2731247"/>
    <lineage>
        <taxon>Bacteria</taxon>
        <taxon>Pseudomonadati</taxon>
        <taxon>Pseudomonadota</taxon>
        <taxon>Gammaproteobacteria</taxon>
        <taxon>Moraxellales</taxon>
        <taxon>Moraxellaceae</taxon>
        <taxon>Acinetobacter</taxon>
        <taxon>Acinetobacter Taxon 24</taxon>
    </lineage>
</organism>
<evidence type="ECO:0000256" key="1">
    <source>
        <dbReference type="ARBA" id="ARBA00010552"/>
    </source>
</evidence>
<proteinExistence type="inferred from homology"/>
<evidence type="ECO:0000313" key="2">
    <source>
        <dbReference type="EMBL" id="TCB54809.1"/>
    </source>
</evidence>
<dbReference type="SUPFAM" id="SSF55298">
    <property type="entry name" value="YjgF-like"/>
    <property type="match status" value="1"/>
</dbReference>
<comment type="similarity">
    <text evidence="1">Belongs to the RutC family.</text>
</comment>
<dbReference type="GO" id="GO:0019239">
    <property type="term" value="F:deaminase activity"/>
    <property type="evidence" value="ECO:0007669"/>
    <property type="project" value="TreeGrafter"/>
</dbReference>
<dbReference type="PANTHER" id="PTHR11803:SF58">
    <property type="entry name" value="PROTEIN HMF1-RELATED"/>
    <property type="match status" value="1"/>
</dbReference>
<dbReference type="InterPro" id="IPR006175">
    <property type="entry name" value="YjgF/YER057c/UK114"/>
</dbReference>
<accession>A0A4V2LP28</accession>
<evidence type="ECO:0000313" key="3">
    <source>
        <dbReference type="Proteomes" id="UP000291380"/>
    </source>
</evidence>
<gene>
    <name evidence="2" type="ORF">E0H85_15730</name>
</gene>
<sequence>MRLSNPDIDYFKQDVFDAFAFSQVAQIGNLTFLSGVAPLKGSLADLQLVGSNAAEQLQFVLDTIEKCLEHAQLQKENIAAWTFYTTNIAEFSEIASPVLSAWLGEHKPTSTTVEVSALIHPEQKIEIAVIAAK</sequence>
<dbReference type="PANTHER" id="PTHR11803">
    <property type="entry name" value="2-IMINOBUTANOATE/2-IMINOPROPANOATE DEAMINASE RIDA"/>
    <property type="match status" value="1"/>
</dbReference>
<comment type="caution">
    <text evidence="2">The sequence shown here is derived from an EMBL/GenBank/DDBJ whole genome shotgun (WGS) entry which is preliminary data.</text>
</comment>